<evidence type="ECO:0000313" key="2">
    <source>
        <dbReference type="EMBL" id="MBC3536009.1"/>
    </source>
</evidence>
<feature type="transmembrane region" description="Helical" evidence="1">
    <location>
        <begin position="345"/>
        <end position="366"/>
    </location>
</feature>
<dbReference type="InterPro" id="IPR012507">
    <property type="entry name" value="YibE_F"/>
</dbReference>
<reference evidence="2 3" key="1">
    <citation type="submission" date="2020-08" db="EMBL/GenBank/DDBJ databases">
        <authorList>
            <person name="Liu C."/>
            <person name="Sun Q."/>
        </authorList>
    </citation>
    <scope>NUCLEOTIDE SEQUENCE [LARGE SCALE GENOMIC DNA]</scope>
    <source>
        <strain evidence="2 3">NSJ-59</strain>
    </source>
</reference>
<feature type="transmembrane region" description="Helical" evidence="1">
    <location>
        <begin position="172"/>
        <end position="190"/>
    </location>
</feature>
<evidence type="ECO:0000313" key="3">
    <source>
        <dbReference type="Proteomes" id="UP000606870"/>
    </source>
</evidence>
<keyword evidence="1" id="KW-1133">Transmembrane helix</keyword>
<protein>
    <submittedName>
        <fullName evidence="2">YibE/F family protein</fullName>
    </submittedName>
</protein>
<feature type="transmembrane region" description="Helical" evidence="1">
    <location>
        <begin position="197"/>
        <end position="221"/>
    </location>
</feature>
<dbReference type="Proteomes" id="UP000606870">
    <property type="component" value="Unassembled WGS sequence"/>
</dbReference>
<dbReference type="PANTHER" id="PTHR41771:SF1">
    <property type="entry name" value="MEMBRANE PROTEIN"/>
    <property type="match status" value="1"/>
</dbReference>
<sequence>MQKYILRLILIVVLLCGGAYFLVAWNQVDKPVLVNTDGRTFEKAQVVSIVRDNLQENGSRVGDQIVEIELETGSNAGAREEANCPNGLLFGTVCEPGMEVIVITSQVGELKLHTVYNIDRSLPLYAFIGAFLLLLCLIGGKKGMKSAAALVFTFICFVFFFFPMLLRGINPIAAALITSAIVLAATIWLINGSTRKAAMAFLSTLGGITVSCLAAVIFGWMTHLSGYNVPNIENLMFVAQNTGMDVGELLFAGILFASLGAVMDIAMDITSACYELVRHNPDITRQQLFQAGMNVGRDVMGTMAATLILAFFGGSLGVWVMDYVYNLPYLQLVNSNAIGIEIMKGFSGSFGVILTVPIAAALSMLLKHKKDA</sequence>
<accession>A0ABR6VFK3</accession>
<feature type="transmembrane region" description="Helical" evidence="1">
    <location>
        <begin position="298"/>
        <end position="325"/>
    </location>
</feature>
<keyword evidence="1" id="KW-0472">Membrane</keyword>
<feature type="transmembrane region" description="Helical" evidence="1">
    <location>
        <begin position="5"/>
        <end position="25"/>
    </location>
</feature>
<name>A0ABR6VFK3_9FIRM</name>
<evidence type="ECO:0000256" key="1">
    <source>
        <dbReference type="SAM" id="Phobius"/>
    </source>
</evidence>
<dbReference type="PANTHER" id="PTHR41771">
    <property type="entry name" value="MEMBRANE PROTEIN-RELATED"/>
    <property type="match status" value="1"/>
</dbReference>
<comment type="caution">
    <text evidence="2">The sequence shown here is derived from an EMBL/GenBank/DDBJ whole genome shotgun (WGS) entry which is preliminary data.</text>
</comment>
<dbReference type="Pfam" id="PF07907">
    <property type="entry name" value="YibE_F"/>
    <property type="match status" value="1"/>
</dbReference>
<feature type="transmembrane region" description="Helical" evidence="1">
    <location>
        <begin position="122"/>
        <end position="140"/>
    </location>
</feature>
<keyword evidence="1" id="KW-0812">Transmembrane</keyword>
<keyword evidence="3" id="KW-1185">Reference proteome</keyword>
<dbReference type="EMBL" id="JACOGK010000003">
    <property type="protein sequence ID" value="MBC3536009.1"/>
    <property type="molecule type" value="Genomic_DNA"/>
</dbReference>
<feature type="transmembrane region" description="Helical" evidence="1">
    <location>
        <begin position="147"/>
        <end position="166"/>
    </location>
</feature>
<gene>
    <name evidence="2" type="ORF">H8J70_01870</name>
</gene>
<proteinExistence type="predicted"/>
<organism evidence="2 3">
    <name type="scientific">Megasphaera hominis</name>
    <dbReference type="NCBI Taxonomy" id="159836"/>
    <lineage>
        <taxon>Bacteria</taxon>
        <taxon>Bacillati</taxon>
        <taxon>Bacillota</taxon>
        <taxon>Negativicutes</taxon>
        <taxon>Veillonellales</taxon>
        <taxon>Veillonellaceae</taxon>
        <taxon>Megasphaera</taxon>
    </lineage>
</organism>